<feature type="domain" description="DUF1559" evidence="2">
    <location>
        <begin position="35"/>
        <end position="304"/>
    </location>
</feature>
<dbReference type="NCBIfam" id="TIGR02532">
    <property type="entry name" value="IV_pilin_GFxxxE"/>
    <property type="match status" value="1"/>
</dbReference>
<dbReference type="Proteomes" id="UP000464378">
    <property type="component" value="Chromosome"/>
</dbReference>
<dbReference type="RefSeq" id="WP_162659914.1">
    <property type="nucleotide sequence ID" value="NZ_LR593887.1"/>
</dbReference>
<evidence type="ECO:0000313" key="3">
    <source>
        <dbReference type="EMBL" id="VIP04892.1"/>
    </source>
</evidence>
<keyword evidence="1" id="KW-0472">Membrane</keyword>
<dbReference type="PANTHER" id="PTHR30093">
    <property type="entry name" value="GENERAL SECRETION PATHWAY PROTEIN G"/>
    <property type="match status" value="1"/>
</dbReference>
<reference evidence="3" key="1">
    <citation type="submission" date="2019-04" db="EMBL/GenBank/DDBJ databases">
        <authorList>
            <consortium name="Science for Life Laboratories"/>
        </authorList>
    </citation>
    <scope>NUCLEOTIDE SEQUENCE</scope>
    <source>
        <strain evidence="3">MBLW1</strain>
    </source>
</reference>
<gene>
    <name evidence="3" type="ORF">GMBLW1_43010</name>
</gene>
<evidence type="ECO:0000256" key="1">
    <source>
        <dbReference type="SAM" id="Phobius"/>
    </source>
</evidence>
<protein>
    <recommendedName>
        <fullName evidence="2">DUF1559 domain-containing protein</fullName>
    </recommendedName>
</protein>
<name>A0A6C2YVJ7_9BACT</name>
<dbReference type="Pfam" id="PF07963">
    <property type="entry name" value="N_methyl"/>
    <property type="match status" value="1"/>
</dbReference>
<dbReference type="EMBL" id="LR593887">
    <property type="protein sequence ID" value="VTS07143.1"/>
    <property type="molecule type" value="Genomic_DNA"/>
</dbReference>
<keyword evidence="4" id="KW-1185">Reference proteome</keyword>
<dbReference type="Pfam" id="PF07596">
    <property type="entry name" value="SBP_bac_10"/>
    <property type="match status" value="1"/>
</dbReference>
<keyword evidence="1" id="KW-0812">Transmembrane</keyword>
<proteinExistence type="predicted"/>
<accession>A0A6C2YVJ7</accession>
<feature type="transmembrane region" description="Helical" evidence="1">
    <location>
        <begin position="12"/>
        <end position="34"/>
    </location>
</feature>
<dbReference type="KEGG" id="tim:GMBLW1_43010"/>
<evidence type="ECO:0000313" key="4">
    <source>
        <dbReference type="Proteomes" id="UP000464378"/>
    </source>
</evidence>
<keyword evidence="1" id="KW-1133">Transmembrane helix</keyword>
<dbReference type="InterPro" id="IPR012902">
    <property type="entry name" value="N_methyl_site"/>
</dbReference>
<dbReference type="Gene3D" id="3.30.700.10">
    <property type="entry name" value="Glycoprotein, Type 4 Pilin"/>
    <property type="match status" value="1"/>
</dbReference>
<sequence length="323" mass="34694">MQRSWNRSRGFTLIELLVVIAIIAILIGLLLPAVQKVREAAARMRCQNNLKQIALSLHNYHDANQVMPFGFTELGLDRRRENWFQLVLPYVEQDNLFRQYMADTTGRNSGGDQWIHQMTGSQVRVAVNTFVCPSDPNGPGRGANGGTTAFQANYAVSAGGITWTGNVAAQRDIASGDAGGMFFRDSKVKLTDVSDGTSNTLMASEGVVRNNGAGGWGELGGVWGGAPHGAYGFSTFEVPNTSVADRVYTCKATTLPSAPNGAPCQSGFTLGLPGRWNFARSYHTGGVNAAMGDASVRFITNNVNRVTWQALGTRADGLVTDLQ</sequence>
<dbReference type="PANTHER" id="PTHR30093:SF2">
    <property type="entry name" value="TYPE II SECRETION SYSTEM PROTEIN H"/>
    <property type="match status" value="1"/>
</dbReference>
<dbReference type="PROSITE" id="PS00409">
    <property type="entry name" value="PROKAR_NTER_METHYL"/>
    <property type="match status" value="1"/>
</dbReference>
<dbReference type="InterPro" id="IPR027558">
    <property type="entry name" value="Pre_pil_HX9DG_C"/>
</dbReference>
<dbReference type="EMBL" id="LR586016">
    <property type="protein sequence ID" value="VIP04892.1"/>
    <property type="molecule type" value="Genomic_DNA"/>
</dbReference>
<dbReference type="InterPro" id="IPR045584">
    <property type="entry name" value="Pilin-like"/>
</dbReference>
<evidence type="ECO:0000259" key="2">
    <source>
        <dbReference type="Pfam" id="PF07596"/>
    </source>
</evidence>
<organism evidence="3">
    <name type="scientific">Tuwongella immobilis</name>
    <dbReference type="NCBI Taxonomy" id="692036"/>
    <lineage>
        <taxon>Bacteria</taxon>
        <taxon>Pseudomonadati</taxon>
        <taxon>Planctomycetota</taxon>
        <taxon>Planctomycetia</taxon>
        <taxon>Gemmatales</taxon>
        <taxon>Gemmataceae</taxon>
        <taxon>Tuwongella</taxon>
    </lineage>
</organism>
<dbReference type="SUPFAM" id="SSF54523">
    <property type="entry name" value="Pili subunits"/>
    <property type="match status" value="1"/>
</dbReference>
<dbReference type="NCBIfam" id="TIGR04294">
    <property type="entry name" value="pre_pil_HX9DG"/>
    <property type="match status" value="1"/>
</dbReference>
<dbReference type="InParanoid" id="A0A6C2YVJ7"/>
<dbReference type="InterPro" id="IPR011453">
    <property type="entry name" value="DUF1559"/>
</dbReference>
<dbReference type="AlphaFoldDB" id="A0A6C2YVJ7"/>